<dbReference type="InterPro" id="IPR007210">
    <property type="entry name" value="ABC_Gly_betaine_transp_sub-bd"/>
</dbReference>
<accession>A0A949JKE8</accession>
<organism evidence="2 3">
    <name type="scientific">Streptomyces tardus</name>
    <dbReference type="NCBI Taxonomy" id="2780544"/>
    <lineage>
        <taxon>Bacteria</taxon>
        <taxon>Bacillati</taxon>
        <taxon>Actinomycetota</taxon>
        <taxon>Actinomycetes</taxon>
        <taxon>Kitasatosporales</taxon>
        <taxon>Streptomycetaceae</taxon>
        <taxon>Streptomyces</taxon>
    </lineage>
</organism>
<dbReference type="Gene3D" id="3.40.190.10">
    <property type="entry name" value="Periplasmic binding protein-like II"/>
    <property type="match status" value="1"/>
</dbReference>
<evidence type="ECO:0000313" key="3">
    <source>
        <dbReference type="Proteomes" id="UP000694501"/>
    </source>
</evidence>
<comment type="caution">
    <text evidence="2">The sequence shown here is derived from an EMBL/GenBank/DDBJ whole genome shotgun (WGS) entry which is preliminary data.</text>
</comment>
<reference evidence="2" key="1">
    <citation type="submission" date="2021-06" db="EMBL/GenBank/DDBJ databases">
        <title>Sequencing of actinobacteria type strains.</title>
        <authorList>
            <person name="Nguyen G.-S."/>
            <person name="Wentzel A."/>
        </authorList>
    </citation>
    <scope>NUCLEOTIDE SEQUENCE</scope>
    <source>
        <strain evidence="2">P38-E01</strain>
    </source>
</reference>
<keyword evidence="3" id="KW-1185">Reference proteome</keyword>
<gene>
    <name evidence="2" type="ORF">JGS22_003840</name>
</gene>
<dbReference type="EMBL" id="JAELVF020000001">
    <property type="protein sequence ID" value="MBU7596791.1"/>
    <property type="molecule type" value="Genomic_DNA"/>
</dbReference>
<dbReference type="Pfam" id="PF04069">
    <property type="entry name" value="OpuAC"/>
    <property type="match status" value="1"/>
</dbReference>
<name>A0A949JKE8_9ACTN</name>
<evidence type="ECO:0000259" key="1">
    <source>
        <dbReference type="Pfam" id="PF04069"/>
    </source>
</evidence>
<protein>
    <submittedName>
        <fullName evidence="2">Glycine/betaine ABC transporter substrate-binding protein</fullName>
    </submittedName>
</protein>
<dbReference type="RefSeq" id="WP_211042459.1">
    <property type="nucleotide sequence ID" value="NZ_JAELVF020000001.1"/>
</dbReference>
<dbReference type="Gene3D" id="3.40.190.100">
    <property type="entry name" value="Glycine betaine-binding periplasmic protein, domain 2"/>
    <property type="match status" value="1"/>
</dbReference>
<dbReference type="GO" id="GO:0043190">
    <property type="term" value="C:ATP-binding cassette (ABC) transporter complex"/>
    <property type="evidence" value="ECO:0007669"/>
    <property type="project" value="InterPro"/>
</dbReference>
<sequence>MRADRRIRTGGAVAVVAALLLGGCTDGKKEKDGADYDKVVIAVAPWAGARANGQVAAHLLREELDVTVEVVEMETREAWDAMNAGKVHAFLEDWLGNQAKEDAYIDRAGTVVEGGDLGVTGRIGWFVPKYFADSNPDVVDWENLNDYTEEFGAPGTGDKGRLIGAEKNWTSYDKHLVKNLDLEYVIQPADDEEELVATLEQHYEAEEPFLTYWQEPHWKNLELELVEVELPEYTEGCNDPVEFTDCAYFNTPLQKFFNADFEQYGGPAAELLRNFRWSNDDQNRVAKMMASDGLKGPEAAARWVEDNRGTWRPWLPRS</sequence>
<proteinExistence type="predicted"/>
<dbReference type="SUPFAM" id="SSF53850">
    <property type="entry name" value="Periplasmic binding protein-like II"/>
    <property type="match status" value="1"/>
</dbReference>
<dbReference type="GO" id="GO:0022857">
    <property type="term" value="F:transmembrane transporter activity"/>
    <property type="evidence" value="ECO:0007669"/>
    <property type="project" value="InterPro"/>
</dbReference>
<dbReference type="Proteomes" id="UP000694501">
    <property type="component" value="Unassembled WGS sequence"/>
</dbReference>
<dbReference type="PROSITE" id="PS51257">
    <property type="entry name" value="PROKAR_LIPOPROTEIN"/>
    <property type="match status" value="1"/>
</dbReference>
<evidence type="ECO:0000313" key="2">
    <source>
        <dbReference type="EMBL" id="MBU7596791.1"/>
    </source>
</evidence>
<dbReference type="AlphaFoldDB" id="A0A949JKE8"/>
<feature type="domain" description="ABC-type glycine betaine transport system substrate-binding" evidence="1">
    <location>
        <begin position="37"/>
        <end position="305"/>
    </location>
</feature>